<proteinExistence type="predicted"/>
<evidence type="ECO:0000313" key="2">
    <source>
        <dbReference type="Proteomes" id="UP001162480"/>
    </source>
</evidence>
<evidence type="ECO:0000313" key="1">
    <source>
        <dbReference type="EMBL" id="CAI9734177.1"/>
    </source>
</evidence>
<gene>
    <name evidence="1" type="ORF">OCTVUL_1B018391</name>
</gene>
<accession>A0AA36BIR1</accession>
<dbReference type="EMBL" id="OX597828">
    <property type="protein sequence ID" value="CAI9734177.1"/>
    <property type="molecule type" value="Genomic_DNA"/>
</dbReference>
<reference evidence="1" key="1">
    <citation type="submission" date="2023-08" db="EMBL/GenBank/DDBJ databases">
        <authorList>
            <person name="Alioto T."/>
            <person name="Alioto T."/>
            <person name="Gomez Garrido J."/>
        </authorList>
    </citation>
    <scope>NUCLEOTIDE SEQUENCE</scope>
</reference>
<dbReference type="AlphaFoldDB" id="A0AA36BIR1"/>
<sequence length="69" mass="7668">MEQGEELSIWSDVDKNLLVQIDPHGVKHSCKSKSILICSQMTIKQQLNPAEDHSVDNFECGILDSAISL</sequence>
<protein>
    <submittedName>
        <fullName evidence="1">Uncharacterized protein</fullName>
    </submittedName>
</protein>
<organism evidence="1 2">
    <name type="scientific">Octopus vulgaris</name>
    <name type="common">Common octopus</name>
    <dbReference type="NCBI Taxonomy" id="6645"/>
    <lineage>
        <taxon>Eukaryota</taxon>
        <taxon>Metazoa</taxon>
        <taxon>Spiralia</taxon>
        <taxon>Lophotrochozoa</taxon>
        <taxon>Mollusca</taxon>
        <taxon>Cephalopoda</taxon>
        <taxon>Coleoidea</taxon>
        <taxon>Octopodiformes</taxon>
        <taxon>Octopoda</taxon>
        <taxon>Incirrata</taxon>
        <taxon>Octopodidae</taxon>
        <taxon>Octopus</taxon>
    </lineage>
</organism>
<dbReference type="Proteomes" id="UP001162480">
    <property type="component" value="Chromosome 15"/>
</dbReference>
<name>A0AA36BIR1_OCTVU</name>
<keyword evidence="2" id="KW-1185">Reference proteome</keyword>